<dbReference type="GO" id="GO:0005254">
    <property type="term" value="F:chloride channel activity"/>
    <property type="evidence" value="ECO:0007669"/>
    <property type="project" value="TreeGrafter"/>
</dbReference>
<keyword evidence="3" id="KW-1003">Cell membrane</keyword>
<name>A0A921ZHX1_MANSE</name>
<keyword evidence="7" id="KW-0325">Glycoprotein</keyword>
<keyword evidence="5 8" id="KW-1133">Transmembrane helix</keyword>
<reference evidence="12" key="1">
    <citation type="journal article" date="2016" name="Insect Biochem. Mol. Biol.">
        <title>Multifaceted biological insights from a draft genome sequence of the tobacco hornworm moth, Manduca sexta.</title>
        <authorList>
            <person name="Kanost M.R."/>
            <person name="Arrese E.L."/>
            <person name="Cao X."/>
            <person name="Chen Y.R."/>
            <person name="Chellapilla S."/>
            <person name="Goldsmith M.R."/>
            <person name="Grosse-Wilde E."/>
            <person name="Heckel D.G."/>
            <person name="Herndon N."/>
            <person name="Jiang H."/>
            <person name="Papanicolaou A."/>
            <person name="Qu J."/>
            <person name="Soulages J.L."/>
            <person name="Vogel H."/>
            <person name="Walters J."/>
            <person name="Waterhouse R.M."/>
            <person name="Ahn S.J."/>
            <person name="Almeida F.C."/>
            <person name="An C."/>
            <person name="Aqrawi P."/>
            <person name="Bretschneider A."/>
            <person name="Bryant W.B."/>
            <person name="Bucks S."/>
            <person name="Chao H."/>
            <person name="Chevignon G."/>
            <person name="Christen J.M."/>
            <person name="Clarke D.F."/>
            <person name="Dittmer N.T."/>
            <person name="Ferguson L.C.F."/>
            <person name="Garavelou S."/>
            <person name="Gordon K.H.J."/>
            <person name="Gunaratna R.T."/>
            <person name="Han Y."/>
            <person name="Hauser F."/>
            <person name="He Y."/>
            <person name="Heidel-Fischer H."/>
            <person name="Hirsh A."/>
            <person name="Hu Y."/>
            <person name="Jiang H."/>
            <person name="Kalra D."/>
            <person name="Klinner C."/>
            <person name="Konig C."/>
            <person name="Kovar C."/>
            <person name="Kroll A.R."/>
            <person name="Kuwar S.S."/>
            <person name="Lee S.L."/>
            <person name="Lehman R."/>
            <person name="Li K."/>
            <person name="Li Z."/>
            <person name="Liang H."/>
            <person name="Lovelace S."/>
            <person name="Lu Z."/>
            <person name="Mansfield J.H."/>
            <person name="McCulloch K.J."/>
            <person name="Mathew T."/>
            <person name="Morton B."/>
            <person name="Muzny D.M."/>
            <person name="Neunemann D."/>
            <person name="Ongeri F."/>
            <person name="Pauchet Y."/>
            <person name="Pu L.L."/>
            <person name="Pyrousis I."/>
            <person name="Rao X.J."/>
            <person name="Redding A."/>
            <person name="Roesel C."/>
            <person name="Sanchez-Gracia A."/>
            <person name="Schaack S."/>
            <person name="Shukla A."/>
            <person name="Tetreau G."/>
            <person name="Wang Y."/>
            <person name="Xiong G.H."/>
            <person name="Traut W."/>
            <person name="Walsh T.K."/>
            <person name="Worley K.C."/>
            <person name="Wu D."/>
            <person name="Wu W."/>
            <person name="Wu Y.Q."/>
            <person name="Zhang X."/>
            <person name="Zou Z."/>
            <person name="Zucker H."/>
            <person name="Briscoe A.D."/>
            <person name="Burmester T."/>
            <person name="Clem R.J."/>
            <person name="Feyereisen R."/>
            <person name="Grimmelikhuijzen C.J.P."/>
            <person name="Hamodrakas S.J."/>
            <person name="Hansson B.S."/>
            <person name="Huguet E."/>
            <person name="Jermiin L.S."/>
            <person name="Lan Q."/>
            <person name="Lehman H.K."/>
            <person name="Lorenzen M."/>
            <person name="Merzendorfer H."/>
            <person name="Michalopoulos I."/>
            <person name="Morton D.B."/>
            <person name="Muthukrishnan S."/>
            <person name="Oakeshott J.G."/>
            <person name="Palmer W."/>
            <person name="Park Y."/>
            <person name="Passarelli A.L."/>
            <person name="Rozas J."/>
            <person name="Schwartz L.M."/>
            <person name="Smith W."/>
            <person name="Southgate A."/>
            <person name="Vilcinskas A."/>
            <person name="Vogt R."/>
            <person name="Wang P."/>
            <person name="Werren J."/>
            <person name="Yu X.Q."/>
            <person name="Zhou J.J."/>
            <person name="Brown S.J."/>
            <person name="Scherer S.E."/>
            <person name="Richards S."/>
            <person name="Blissard G.W."/>
        </authorList>
    </citation>
    <scope>NUCLEOTIDE SEQUENCE</scope>
</reference>
<keyword evidence="6 8" id="KW-0472">Membrane</keyword>
<dbReference type="PANTHER" id="PTHR12308">
    <property type="entry name" value="ANOCTAMIN"/>
    <property type="match status" value="1"/>
</dbReference>
<proteinExistence type="inferred from homology"/>
<feature type="domain" description="Anoctamin transmembrane" evidence="10">
    <location>
        <begin position="277"/>
        <end position="649"/>
    </location>
</feature>
<reference evidence="12" key="2">
    <citation type="submission" date="2020-12" db="EMBL/GenBank/DDBJ databases">
        <authorList>
            <person name="Kanost M."/>
        </authorList>
    </citation>
    <scope>NUCLEOTIDE SEQUENCE</scope>
</reference>
<evidence type="ECO:0000256" key="6">
    <source>
        <dbReference type="ARBA" id="ARBA00023136"/>
    </source>
</evidence>
<evidence type="ECO:0000313" key="13">
    <source>
        <dbReference type="Proteomes" id="UP000791440"/>
    </source>
</evidence>
<dbReference type="EMBL" id="JH668556">
    <property type="protein sequence ID" value="KAG6457781.1"/>
    <property type="molecule type" value="Genomic_DNA"/>
</dbReference>
<dbReference type="GO" id="GO:0046983">
    <property type="term" value="F:protein dimerization activity"/>
    <property type="evidence" value="ECO:0007669"/>
    <property type="project" value="InterPro"/>
</dbReference>
<dbReference type="InterPro" id="IPR049452">
    <property type="entry name" value="Anoctamin_TM"/>
</dbReference>
<evidence type="ECO:0000256" key="7">
    <source>
        <dbReference type="ARBA" id="ARBA00023180"/>
    </source>
</evidence>
<dbReference type="InterPro" id="IPR032394">
    <property type="entry name" value="Anoct_dimer"/>
</dbReference>
<dbReference type="Proteomes" id="UP000791440">
    <property type="component" value="Unassembled WGS sequence"/>
</dbReference>
<evidence type="ECO:0000256" key="2">
    <source>
        <dbReference type="ARBA" id="ARBA00009671"/>
    </source>
</evidence>
<dbReference type="Pfam" id="PF16178">
    <property type="entry name" value="Anoct_dimer"/>
    <property type="match status" value="2"/>
</dbReference>
<evidence type="ECO:0000313" key="12">
    <source>
        <dbReference type="EMBL" id="KAG6457781.1"/>
    </source>
</evidence>
<sequence>MYKRICYPFKYFQDVKQDDANKDNEEDSAADIHKVKTYDLHSRNKSTNTEDIHLLGEKEEEKPVTEPTEPQYETYSFSGTFRDGVSRIDLVLVLAETDQPDVQKLQKDYLLSIAKVGLKVEPEAGLMPAHRNLTFVKVHAPDAVLETYGEKLGVKKYFKQVHLEYIPKQVLCYKNKEKEWLSLVRNNYVQPLGYSNSERSLLVYKLLLNLRFGEHQNHFGLKRLLNWNIVSDVFALHDGPYFLTRKQNFSEVTARQILYYNWIGCTNIFKLQSLHLIEEYLGSRIGFYFAFKQFFTLGLVVASLAGIMSTGFGVVDPTYESARNNSCNDKANITMCPRCDKFVTCPFLSLKEYYCFGAKLVNVLDHLMLPVHCLFLVIWGFGLLTLWNRKERYLLWMWELHHVTNMTNTRPEFSINYNKPVRSDNTGLWKYYNSGISNLIRTAVTAVFYFACLYYVIWIFFTLVTEKYRTLMMRVKLETLPKDFEKYIIIALFACVVTVIFTIYEKICHVVAVLVNRFQNHPSVESYDGAMATKLFAVTSFCVYPILFYFVWFKSRLYYMPIWYDRFRHKGYEKITLISEGHFKNCGPHPCIDEVFVALTVSFLIKQALPKILYILIRAIWPIRTDYNQGKSINRKYPCWEREYRLKPITEDEMTRQYNYLGEMNV</sequence>
<evidence type="ECO:0000259" key="11">
    <source>
        <dbReference type="Pfam" id="PF16178"/>
    </source>
</evidence>
<comment type="caution">
    <text evidence="12">The sequence shown here is derived from an EMBL/GenBank/DDBJ whole genome shotgun (WGS) entry which is preliminary data.</text>
</comment>
<comment type="caution">
    <text evidence="8">Lacks conserved residue(s) required for the propagation of feature annotation.</text>
</comment>
<keyword evidence="4 8" id="KW-0812">Transmembrane</keyword>
<protein>
    <recommendedName>
        <fullName evidence="8">Anoctamin</fullName>
    </recommendedName>
</protein>
<keyword evidence="13" id="KW-1185">Reference proteome</keyword>
<evidence type="ECO:0000256" key="8">
    <source>
        <dbReference type="RuleBase" id="RU280814"/>
    </source>
</evidence>
<evidence type="ECO:0000256" key="9">
    <source>
        <dbReference type="SAM" id="MobiDB-lite"/>
    </source>
</evidence>
<feature type="transmembrane region" description="Helical" evidence="8">
    <location>
        <begin position="294"/>
        <end position="315"/>
    </location>
</feature>
<comment type="similarity">
    <text evidence="2 8">Belongs to the anoctamin family.</text>
</comment>
<evidence type="ECO:0000256" key="4">
    <source>
        <dbReference type="ARBA" id="ARBA00022692"/>
    </source>
</evidence>
<feature type="transmembrane region" description="Helical" evidence="8">
    <location>
        <begin position="487"/>
        <end position="515"/>
    </location>
</feature>
<gene>
    <name evidence="12" type="ORF">O3G_MSEX010485</name>
</gene>
<evidence type="ECO:0000256" key="3">
    <source>
        <dbReference type="ARBA" id="ARBA00022475"/>
    </source>
</evidence>
<feature type="transmembrane region" description="Helical" evidence="8">
    <location>
        <begin position="535"/>
        <end position="553"/>
    </location>
</feature>
<dbReference type="GO" id="GO:0005886">
    <property type="term" value="C:plasma membrane"/>
    <property type="evidence" value="ECO:0007669"/>
    <property type="project" value="UniProtKB-SubCell"/>
</dbReference>
<organism evidence="12 13">
    <name type="scientific">Manduca sexta</name>
    <name type="common">Tobacco hawkmoth</name>
    <name type="synonym">Tobacco hornworm</name>
    <dbReference type="NCBI Taxonomy" id="7130"/>
    <lineage>
        <taxon>Eukaryota</taxon>
        <taxon>Metazoa</taxon>
        <taxon>Ecdysozoa</taxon>
        <taxon>Arthropoda</taxon>
        <taxon>Hexapoda</taxon>
        <taxon>Insecta</taxon>
        <taxon>Pterygota</taxon>
        <taxon>Neoptera</taxon>
        <taxon>Endopterygota</taxon>
        <taxon>Lepidoptera</taxon>
        <taxon>Glossata</taxon>
        <taxon>Ditrysia</taxon>
        <taxon>Bombycoidea</taxon>
        <taxon>Sphingidae</taxon>
        <taxon>Sphinginae</taxon>
        <taxon>Sphingini</taxon>
        <taxon>Manduca</taxon>
    </lineage>
</organism>
<feature type="region of interest" description="Disordered" evidence="9">
    <location>
        <begin position="41"/>
        <end position="72"/>
    </location>
</feature>
<evidence type="ECO:0000259" key="10">
    <source>
        <dbReference type="Pfam" id="PF04547"/>
    </source>
</evidence>
<feature type="compositionally biased region" description="Basic and acidic residues" evidence="9">
    <location>
        <begin position="41"/>
        <end position="64"/>
    </location>
</feature>
<accession>A0A921ZHX1</accession>
<dbReference type="PANTHER" id="PTHR12308:SF73">
    <property type="entry name" value="ANOCTAMIN"/>
    <property type="match status" value="1"/>
</dbReference>
<evidence type="ECO:0000256" key="5">
    <source>
        <dbReference type="ARBA" id="ARBA00022989"/>
    </source>
</evidence>
<dbReference type="Pfam" id="PF04547">
    <property type="entry name" value="Anoctamin"/>
    <property type="match status" value="1"/>
</dbReference>
<feature type="transmembrane region" description="Helical" evidence="8">
    <location>
        <begin position="446"/>
        <end position="466"/>
    </location>
</feature>
<feature type="transmembrane region" description="Helical" evidence="8">
    <location>
        <begin position="367"/>
        <end position="387"/>
    </location>
</feature>
<dbReference type="AlphaFoldDB" id="A0A921ZHX1"/>
<feature type="domain" description="Anoctamin dimerisation" evidence="11">
    <location>
        <begin position="191"/>
        <end position="273"/>
    </location>
</feature>
<feature type="domain" description="Anoctamin dimerisation" evidence="11">
    <location>
        <begin position="81"/>
        <end position="164"/>
    </location>
</feature>
<dbReference type="InterPro" id="IPR007632">
    <property type="entry name" value="Anoctamin"/>
</dbReference>
<comment type="subcellular location">
    <subcellularLocation>
        <location evidence="1">Cell membrane</location>
        <topology evidence="1">Multi-pass membrane protein</topology>
    </subcellularLocation>
    <subcellularLocation>
        <location evidence="8">Membrane</location>
        <topology evidence="8">Multi-pass membrane protein</topology>
    </subcellularLocation>
</comment>
<evidence type="ECO:0000256" key="1">
    <source>
        <dbReference type="ARBA" id="ARBA00004651"/>
    </source>
</evidence>